<feature type="transmembrane region" description="Helical" evidence="5">
    <location>
        <begin position="225"/>
        <end position="248"/>
    </location>
</feature>
<keyword evidence="4 5" id="KW-0472">Membrane</keyword>
<dbReference type="GO" id="GO:0016020">
    <property type="term" value="C:membrane"/>
    <property type="evidence" value="ECO:0007669"/>
    <property type="project" value="UniProtKB-SubCell"/>
</dbReference>
<evidence type="ECO:0000256" key="5">
    <source>
        <dbReference type="SAM" id="Phobius"/>
    </source>
</evidence>
<feature type="transmembrane region" description="Helical" evidence="5">
    <location>
        <begin position="437"/>
        <end position="459"/>
    </location>
</feature>
<dbReference type="Gene3D" id="1.20.1070.10">
    <property type="entry name" value="Rhodopsin 7-helix transmembrane proteins"/>
    <property type="match status" value="1"/>
</dbReference>
<evidence type="ECO:0000313" key="7">
    <source>
        <dbReference type="Proteomes" id="UP001530400"/>
    </source>
</evidence>
<accession>A0ABD3NWU7</accession>
<keyword evidence="7" id="KW-1185">Reference proteome</keyword>
<feature type="transmembrane region" description="Helical" evidence="5">
    <location>
        <begin position="303"/>
        <end position="323"/>
    </location>
</feature>
<dbReference type="EMBL" id="JALLPJ020000903">
    <property type="protein sequence ID" value="KAL3780162.1"/>
    <property type="molecule type" value="Genomic_DNA"/>
</dbReference>
<dbReference type="AlphaFoldDB" id="A0ABD3NWU7"/>
<sequence length="710" mass="79623">MSSDGIQCNNILPCGTEQFCRFKSASYDGDNSNSFGLSLGLGYCIPCPRDANGNIELLSCHIEDIDQHNPDTVQTAQSCLSACSAEATSKFREFEFSAVNEEEKCFLCPQDNVQYPDRVVTLLDGNITCSKLDDFFKRLPVSKDSSNFELLQSMNYICGCEGVGYAGASTRAKQNALVWMPRVFAIRSILFNFPSSASRNSQGSLFIIYDILRVRSRRAELYQQIMVCMSFFDVLGAVAYAFTSAPIPTEYYYPGLHGNDATCTAQGFFIQVGTVAGYCNVSLAFYYYLTITKGMNESSLRPYRLWFFICPIVIGMAFAFAGLPYYGNLFLWCSNTASYWPDIPIAVAILNATVVMGIVCFDVHKKVQAFKREQERGEGDGRTLSTKVFWQNTYTALIHDFLAWITRHTGFWYLMGFYMTWTPYLALQYFWASQKAYTHYGFILYAGTVVPLQGAWNCFNYMRTRQLRHARELFSSLISSLAPSRRQSSAGFTEQETRYTTIGADPNTIVAGPTRKSLLDDDDDEILSYFSNPDTRSCAQVDPNYWIANIAPFQFNQIYCCRVHSIGAKADCTTKNNVSFRIRLYCSREDTDSIVVEIQRREGFHFMYQQDVTAIFDAAEGNTVTVDPEVAEPLALLESLEVLANSTSCLVVNADGLGSPINDTMRLHLVLLVHNASANPRAADFASLILKNSLEIGHMNMADDENTCPC</sequence>
<comment type="caution">
    <text evidence="6">The sequence shown here is derived from an EMBL/GenBank/DDBJ whole genome shotgun (WGS) entry which is preliminary data.</text>
</comment>
<dbReference type="GO" id="GO:0007165">
    <property type="term" value="P:signal transduction"/>
    <property type="evidence" value="ECO:0007669"/>
    <property type="project" value="UniProtKB-ARBA"/>
</dbReference>
<feature type="transmembrane region" description="Helical" evidence="5">
    <location>
        <begin position="343"/>
        <end position="363"/>
    </location>
</feature>
<name>A0ABD3NWU7_9STRA</name>
<comment type="subcellular location">
    <subcellularLocation>
        <location evidence="1">Membrane</location>
        <topology evidence="1">Multi-pass membrane protein</topology>
    </subcellularLocation>
</comment>
<dbReference type="Proteomes" id="UP001530400">
    <property type="component" value="Unassembled WGS sequence"/>
</dbReference>
<dbReference type="PANTHER" id="PTHR23112">
    <property type="entry name" value="G PROTEIN-COUPLED RECEPTOR 157-RELATED"/>
    <property type="match status" value="1"/>
</dbReference>
<reference evidence="6 7" key="1">
    <citation type="submission" date="2024-10" db="EMBL/GenBank/DDBJ databases">
        <title>Updated reference genomes for cyclostephanoid diatoms.</title>
        <authorList>
            <person name="Roberts W.R."/>
            <person name="Alverson A.J."/>
        </authorList>
    </citation>
    <scope>NUCLEOTIDE SEQUENCE [LARGE SCALE GENOMIC DNA]</scope>
    <source>
        <strain evidence="6 7">AJA010-31</strain>
    </source>
</reference>
<gene>
    <name evidence="6" type="ORF">ACHAWO_011899</name>
</gene>
<evidence type="ECO:0000256" key="2">
    <source>
        <dbReference type="ARBA" id="ARBA00022692"/>
    </source>
</evidence>
<dbReference type="PANTHER" id="PTHR23112:SF0">
    <property type="entry name" value="TRANSMEMBRANE PROTEIN 116"/>
    <property type="match status" value="1"/>
</dbReference>
<organism evidence="6 7">
    <name type="scientific">Cyclotella atomus</name>
    <dbReference type="NCBI Taxonomy" id="382360"/>
    <lineage>
        <taxon>Eukaryota</taxon>
        <taxon>Sar</taxon>
        <taxon>Stramenopiles</taxon>
        <taxon>Ochrophyta</taxon>
        <taxon>Bacillariophyta</taxon>
        <taxon>Coscinodiscophyceae</taxon>
        <taxon>Thalassiosirophycidae</taxon>
        <taxon>Stephanodiscales</taxon>
        <taxon>Stephanodiscaceae</taxon>
        <taxon>Cyclotella</taxon>
    </lineage>
</organism>
<feature type="transmembrane region" description="Helical" evidence="5">
    <location>
        <begin position="268"/>
        <end position="291"/>
    </location>
</feature>
<protein>
    <submittedName>
        <fullName evidence="6">Uncharacterized protein</fullName>
    </submittedName>
</protein>
<evidence type="ECO:0000313" key="6">
    <source>
        <dbReference type="EMBL" id="KAL3780162.1"/>
    </source>
</evidence>
<evidence type="ECO:0000256" key="4">
    <source>
        <dbReference type="ARBA" id="ARBA00023136"/>
    </source>
</evidence>
<keyword evidence="2 5" id="KW-0812">Transmembrane</keyword>
<keyword evidence="3 5" id="KW-1133">Transmembrane helix</keyword>
<proteinExistence type="predicted"/>
<evidence type="ECO:0000256" key="1">
    <source>
        <dbReference type="ARBA" id="ARBA00004141"/>
    </source>
</evidence>
<evidence type="ECO:0000256" key="3">
    <source>
        <dbReference type="ARBA" id="ARBA00022989"/>
    </source>
</evidence>
<feature type="transmembrane region" description="Helical" evidence="5">
    <location>
        <begin position="411"/>
        <end position="431"/>
    </location>
</feature>